<gene>
    <name evidence="2" type="ORF">C7M71_013890</name>
</gene>
<dbReference type="AlphaFoldDB" id="A0A345SXB1"/>
<reference evidence="3" key="1">
    <citation type="submission" date="2018-07" db="EMBL/GenBank/DDBJ databases">
        <title>Streptacidiphilus bronchialis DSM 106435 chromosome.</title>
        <authorList>
            <person name="Batra D."/>
            <person name="Gulvik C.A."/>
        </authorList>
    </citation>
    <scope>NUCLEOTIDE SEQUENCE [LARGE SCALE GENOMIC DNA]</scope>
    <source>
        <strain evidence="3">DSM 106435</strain>
    </source>
</reference>
<feature type="transmembrane region" description="Helical" evidence="1">
    <location>
        <begin position="32"/>
        <end position="51"/>
    </location>
</feature>
<evidence type="ECO:0000313" key="3">
    <source>
        <dbReference type="Proteomes" id="UP000249340"/>
    </source>
</evidence>
<sequence>MRLRRTADGRADRAVTGCHDGRTVTTWPLPRAVRATVFGAVCTALAGAAHLGMSPTAELPVRALLVGFAGTALLSGLLSGLLGRVRGGHCGGPTAAGAWTVTVQAALHLLLEHAGSAQSTGPGCAHAMADMPAASPHGGPPAEMAAGMPVGMPVGMAAAHLLAAVGCALVMRRGEAALGRVFEALCALAFAPLLLLRSVRPATAGPVRRRTPRRARSPRLLLLSYALVTRGPPQAARPI</sequence>
<evidence type="ECO:0000256" key="1">
    <source>
        <dbReference type="SAM" id="Phobius"/>
    </source>
</evidence>
<keyword evidence="1" id="KW-1133">Transmembrane helix</keyword>
<keyword evidence="3" id="KW-1185">Reference proteome</keyword>
<keyword evidence="1" id="KW-0812">Transmembrane</keyword>
<protein>
    <submittedName>
        <fullName evidence="2">Uncharacterized protein</fullName>
    </submittedName>
</protein>
<feature type="transmembrane region" description="Helical" evidence="1">
    <location>
        <begin position="63"/>
        <end position="82"/>
    </location>
</feature>
<keyword evidence="1" id="KW-0472">Membrane</keyword>
<evidence type="ECO:0000313" key="2">
    <source>
        <dbReference type="EMBL" id="AXI78366.1"/>
    </source>
</evidence>
<dbReference type="KEGG" id="stri:C7M71_013890"/>
<proteinExistence type="predicted"/>
<dbReference type="Proteomes" id="UP000249340">
    <property type="component" value="Chromosome"/>
</dbReference>
<name>A0A345SXB1_9ACTN</name>
<feature type="transmembrane region" description="Helical" evidence="1">
    <location>
        <begin position="150"/>
        <end position="171"/>
    </location>
</feature>
<dbReference type="EMBL" id="CP031264">
    <property type="protein sequence ID" value="AXI78366.1"/>
    <property type="molecule type" value="Genomic_DNA"/>
</dbReference>
<feature type="transmembrane region" description="Helical" evidence="1">
    <location>
        <begin position="177"/>
        <end position="196"/>
    </location>
</feature>
<organism evidence="2 3">
    <name type="scientific">Peterkaempfera bronchialis</name>
    <dbReference type="NCBI Taxonomy" id="2126346"/>
    <lineage>
        <taxon>Bacteria</taxon>
        <taxon>Bacillati</taxon>
        <taxon>Actinomycetota</taxon>
        <taxon>Actinomycetes</taxon>
        <taxon>Kitasatosporales</taxon>
        <taxon>Streptomycetaceae</taxon>
        <taxon>Peterkaempfera</taxon>
    </lineage>
</organism>
<accession>A0A345SXB1</accession>